<comment type="function">
    <text evidence="10">Catalyzes the reversible conversion of 2-phosphoglycerate (2-PG) into phosphoenolpyruvate (PEP). It is essential for the degradation of carbohydrates via glycolysis.</text>
</comment>
<dbReference type="Gene3D" id="1.10.1660.10">
    <property type="match status" value="1"/>
</dbReference>
<feature type="active site" description="Proton donor" evidence="10">
    <location>
        <position position="506"/>
    </location>
</feature>
<feature type="binding site" evidence="10">
    <location>
        <position position="613"/>
    </location>
    <ligand>
        <name>Mg(2+)</name>
        <dbReference type="ChEBI" id="CHEBI:18420"/>
    </ligand>
</feature>
<dbReference type="CDD" id="cd03017">
    <property type="entry name" value="PRX_BCP"/>
    <property type="match status" value="1"/>
</dbReference>
<evidence type="ECO:0000313" key="14">
    <source>
        <dbReference type="Proteomes" id="UP000630887"/>
    </source>
</evidence>
<dbReference type="GO" id="GO:0000015">
    <property type="term" value="C:phosphopyruvate hydratase complex"/>
    <property type="evidence" value="ECO:0007669"/>
    <property type="project" value="InterPro"/>
</dbReference>
<proteinExistence type="inferred from homology"/>
<comment type="subcellular location">
    <subcellularLocation>
        <location evidence="10">Cytoplasm</location>
    </subcellularLocation>
    <subcellularLocation>
        <location evidence="10">Secreted</location>
    </subcellularLocation>
    <subcellularLocation>
        <location evidence="10">Cell surface</location>
    </subcellularLocation>
    <text evidence="10">Fractions of enolase are present in both the cytoplasm and on the cell surface.</text>
</comment>
<evidence type="ECO:0000256" key="6">
    <source>
        <dbReference type="ARBA" id="ARBA00022723"/>
    </source>
</evidence>
<dbReference type="Pfam" id="PF03952">
    <property type="entry name" value="Enolase_N"/>
    <property type="match status" value="1"/>
</dbReference>
<protein>
    <recommendedName>
        <fullName evidence="4 10">Enolase</fullName>
        <ecNumber evidence="3 10">4.2.1.11</ecNumber>
    </recommendedName>
    <alternativeName>
        <fullName evidence="10">2-phospho-D-glycerate hydro-lyase</fullName>
    </alternativeName>
    <alternativeName>
        <fullName evidence="10">2-phosphoglycerate dehydratase</fullName>
    </alternativeName>
</protein>
<dbReference type="SFLD" id="SFLDS00001">
    <property type="entry name" value="Enolase"/>
    <property type="match status" value="1"/>
</dbReference>
<evidence type="ECO:0000256" key="11">
    <source>
        <dbReference type="SAM" id="Coils"/>
    </source>
</evidence>
<dbReference type="InterPro" id="IPR000941">
    <property type="entry name" value="Enolase"/>
</dbReference>
<dbReference type="EC" id="4.2.1.11" evidence="3 10"/>
<dbReference type="GO" id="GO:0003677">
    <property type="term" value="F:DNA binding"/>
    <property type="evidence" value="ECO:0007669"/>
    <property type="project" value="InterPro"/>
</dbReference>
<comment type="caution">
    <text evidence="13">The sequence shown here is derived from an EMBL/GenBank/DDBJ whole genome shotgun (WGS) entry which is preliminary data.</text>
</comment>
<evidence type="ECO:0000256" key="2">
    <source>
        <dbReference type="ARBA" id="ARBA00009604"/>
    </source>
</evidence>
<dbReference type="InterPro" id="IPR020810">
    <property type="entry name" value="Enolase_C"/>
</dbReference>
<dbReference type="GO" id="GO:0006096">
    <property type="term" value="P:glycolytic process"/>
    <property type="evidence" value="ECO:0007669"/>
    <property type="project" value="UniProtKB-UniRule"/>
</dbReference>
<dbReference type="FunFam" id="3.30.390.10:FF:000001">
    <property type="entry name" value="Enolase"/>
    <property type="match status" value="1"/>
</dbReference>
<evidence type="ECO:0000256" key="8">
    <source>
        <dbReference type="ARBA" id="ARBA00023152"/>
    </source>
</evidence>
<dbReference type="UniPathway" id="UPA00109">
    <property type="reaction ID" value="UER00187"/>
</dbReference>
<evidence type="ECO:0000256" key="3">
    <source>
        <dbReference type="ARBA" id="ARBA00012058"/>
    </source>
</evidence>
<feature type="coiled-coil region" evidence="11">
    <location>
        <begin position="80"/>
        <end position="107"/>
    </location>
</feature>
<feature type="binding site" evidence="10">
    <location>
        <position position="689"/>
    </location>
    <ligand>
        <name>(2R)-2-phosphoglycerate</name>
        <dbReference type="ChEBI" id="CHEBI:58289"/>
    </ligand>
</feature>
<evidence type="ECO:0000256" key="10">
    <source>
        <dbReference type="HAMAP-Rule" id="MF_00318"/>
    </source>
</evidence>
<dbReference type="SUPFAM" id="SSF51604">
    <property type="entry name" value="Enolase C-terminal domain-like"/>
    <property type="match status" value="1"/>
</dbReference>
<dbReference type="Gene3D" id="3.40.30.10">
    <property type="entry name" value="Glutaredoxin"/>
    <property type="match status" value="1"/>
</dbReference>
<dbReference type="GO" id="GO:0009986">
    <property type="term" value="C:cell surface"/>
    <property type="evidence" value="ECO:0007669"/>
    <property type="project" value="UniProtKB-SubCell"/>
</dbReference>
<dbReference type="GO" id="GO:0016491">
    <property type="term" value="F:oxidoreductase activity"/>
    <property type="evidence" value="ECO:0007669"/>
    <property type="project" value="InterPro"/>
</dbReference>
<dbReference type="InterPro" id="IPR036249">
    <property type="entry name" value="Thioredoxin-like_sf"/>
</dbReference>
<dbReference type="SMART" id="SM01192">
    <property type="entry name" value="Enolase_C"/>
    <property type="match status" value="1"/>
</dbReference>
<dbReference type="Gene3D" id="3.20.20.120">
    <property type="entry name" value="Enolase-like C-terminal domain"/>
    <property type="match status" value="1"/>
</dbReference>
<dbReference type="EMBL" id="BONI01000023">
    <property type="protein sequence ID" value="GIG06463.1"/>
    <property type="molecule type" value="Genomic_DNA"/>
</dbReference>
<feature type="binding site" evidence="10">
    <location>
        <position position="586"/>
    </location>
    <ligand>
        <name>Mg(2+)</name>
        <dbReference type="ChEBI" id="CHEBI:18420"/>
    </ligand>
</feature>
<dbReference type="InterPro" id="IPR009061">
    <property type="entry name" value="DNA-bd_dom_put_sf"/>
</dbReference>
<evidence type="ECO:0000256" key="9">
    <source>
        <dbReference type="ARBA" id="ARBA00023239"/>
    </source>
</evidence>
<comment type="cofactor">
    <cofactor evidence="10">
        <name>Mg(2+)</name>
        <dbReference type="ChEBI" id="CHEBI:18420"/>
    </cofactor>
    <text evidence="10">Binds a second Mg(2+) ion via substrate during catalysis.</text>
</comment>
<dbReference type="SUPFAM" id="SSF54826">
    <property type="entry name" value="Enolase N-terminal domain-like"/>
    <property type="match status" value="1"/>
</dbReference>
<name>A0A8J3KUJ7_9ACTN</name>
<dbReference type="PRINTS" id="PR00148">
    <property type="entry name" value="ENOLASE"/>
</dbReference>
<keyword evidence="5 10" id="KW-0964">Secreted</keyword>
<dbReference type="GO" id="GO:0000287">
    <property type="term" value="F:magnesium ion binding"/>
    <property type="evidence" value="ECO:0007669"/>
    <property type="project" value="UniProtKB-UniRule"/>
</dbReference>
<feature type="binding site" evidence="10">
    <location>
        <position position="543"/>
    </location>
    <ligand>
        <name>Mg(2+)</name>
        <dbReference type="ChEBI" id="CHEBI:18420"/>
    </ligand>
</feature>
<feature type="binding site" evidence="10">
    <location>
        <position position="638"/>
    </location>
    <ligand>
        <name>(2R)-2-phosphoglycerate</name>
        <dbReference type="ChEBI" id="CHEBI:58289"/>
    </ligand>
</feature>
<comment type="similarity">
    <text evidence="2 10">Belongs to the enolase family.</text>
</comment>
<evidence type="ECO:0000256" key="4">
    <source>
        <dbReference type="ARBA" id="ARBA00017068"/>
    </source>
</evidence>
<dbReference type="SFLD" id="SFLDG00178">
    <property type="entry name" value="enolase"/>
    <property type="match status" value="1"/>
</dbReference>
<dbReference type="Pfam" id="PF08534">
    <property type="entry name" value="Redoxin"/>
    <property type="match status" value="1"/>
</dbReference>
<keyword evidence="8 10" id="KW-0324">Glycolysis</keyword>
<dbReference type="PANTHER" id="PTHR11902">
    <property type="entry name" value="ENOLASE"/>
    <property type="match status" value="1"/>
</dbReference>
<evidence type="ECO:0000256" key="1">
    <source>
        <dbReference type="ARBA" id="ARBA00005031"/>
    </source>
</evidence>
<dbReference type="GO" id="GO:0006355">
    <property type="term" value="P:regulation of DNA-templated transcription"/>
    <property type="evidence" value="ECO:0007669"/>
    <property type="project" value="InterPro"/>
</dbReference>
<dbReference type="NCBIfam" id="TIGR01060">
    <property type="entry name" value="eno"/>
    <property type="match status" value="1"/>
</dbReference>
<dbReference type="SUPFAM" id="SSF46955">
    <property type="entry name" value="Putative DNA-binding domain"/>
    <property type="match status" value="1"/>
</dbReference>
<dbReference type="SFLD" id="SFLDF00002">
    <property type="entry name" value="enolase"/>
    <property type="match status" value="1"/>
</dbReference>
<feature type="binding site" evidence="10">
    <location>
        <position position="464"/>
    </location>
    <ligand>
        <name>(2R)-2-phosphoglycerate</name>
        <dbReference type="ChEBI" id="CHEBI:58289"/>
    </ligand>
</feature>
<evidence type="ECO:0000259" key="12">
    <source>
        <dbReference type="PROSITE" id="PS50937"/>
    </source>
</evidence>
<dbReference type="SMART" id="SM00422">
    <property type="entry name" value="HTH_MERR"/>
    <property type="match status" value="1"/>
</dbReference>
<dbReference type="InterPro" id="IPR020811">
    <property type="entry name" value="Enolase_N"/>
</dbReference>
<dbReference type="Gene3D" id="3.30.390.10">
    <property type="entry name" value="Enolase-like, N-terminal domain"/>
    <property type="match status" value="1"/>
</dbReference>
<dbReference type="Pfam" id="PF13411">
    <property type="entry name" value="MerR_1"/>
    <property type="match status" value="1"/>
</dbReference>
<dbReference type="PANTHER" id="PTHR11902:SF1">
    <property type="entry name" value="ENOLASE"/>
    <property type="match status" value="1"/>
</dbReference>
<evidence type="ECO:0000313" key="13">
    <source>
        <dbReference type="EMBL" id="GIG06463.1"/>
    </source>
</evidence>
<dbReference type="GO" id="GO:0004634">
    <property type="term" value="F:phosphopyruvate hydratase activity"/>
    <property type="evidence" value="ECO:0007669"/>
    <property type="project" value="UniProtKB-UniRule"/>
</dbReference>
<keyword evidence="7 10" id="KW-0460">Magnesium</keyword>
<organism evidence="13 14">
    <name type="scientific">Catellatospora coxensis</name>
    <dbReference type="NCBI Taxonomy" id="310354"/>
    <lineage>
        <taxon>Bacteria</taxon>
        <taxon>Bacillati</taxon>
        <taxon>Actinomycetota</taxon>
        <taxon>Actinomycetes</taxon>
        <taxon>Micromonosporales</taxon>
        <taxon>Micromonosporaceae</taxon>
        <taxon>Catellatospora</taxon>
    </lineage>
</organism>
<keyword evidence="10" id="KW-0963">Cytoplasm</keyword>
<dbReference type="GO" id="GO:0005576">
    <property type="term" value="C:extracellular region"/>
    <property type="evidence" value="ECO:0007669"/>
    <property type="project" value="UniProtKB-SubCell"/>
</dbReference>
<keyword evidence="14" id="KW-1185">Reference proteome</keyword>
<feature type="binding site" evidence="10">
    <location>
        <position position="667"/>
    </location>
    <ligand>
        <name>(2R)-2-phosphoglycerate</name>
        <dbReference type="ChEBI" id="CHEBI:58289"/>
    </ligand>
</feature>
<dbReference type="InterPro" id="IPR036849">
    <property type="entry name" value="Enolase-like_C_sf"/>
</dbReference>
<dbReference type="InterPro" id="IPR013740">
    <property type="entry name" value="Redoxin"/>
</dbReference>
<dbReference type="Pfam" id="PF00113">
    <property type="entry name" value="Enolase_C"/>
    <property type="match status" value="1"/>
</dbReference>
<comment type="pathway">
    <text evidence="1 10">Carbohydrate degradation; glycolysis; pyruvate from D-glyceraldehyde 3-phosphate: step 4/5.</text>
</comment>
<gene>
    <name evidence="10" type="primary">eno</name>
    <name evidence="13" type="ORF">Cco03nite_31630</name>
</gene>
<feature type="domain" description="HTH merR-type" evidence="12">
    <location>
        <begin position="1"/>
        <end position="68"/>
    </location>
</feature>
<dbReference type="AlphaFoldDB" id="A0A8J3KUJ7"/>
<dbReference type="InterPro" id="IPR000551">
    <property type="entry name" value="MerR-type_HTH_dom"/>
</dbReference>
<keyword evidence="9 10" id="KW-0456">Lyase</keyword>
<evidence type="ECO:0000256" key="5">
    <source>
        <dbReference type="ARBA" id="ARBA00022525"/>
    </source>
</evidence>
<comment type="catalytic activity">
    <reaction evidence="10">
        <text>(2R)-2-phosphoglycerate = phosphoenolpyruvate + H2O</text>
        <dbReference type="Rhea" id="RHEA:10164"/>
        <dbReference type="ChEBI" id="CHEBI:15377"/>
        <dbReference type="ChEBI" id="CHEBI:58289"/>
        <dbReference type="ChEBI" id="CHEBI:58702"/>
        <dbReference type="EC" id="4.2.1.11"/>
    </reaction>
</comment>
<feature type="binding site" evidence="10">
    <location>
        <position position="668"/>
    </location>
    <ligand>
        <name>(2R)-2-phosphoglycerate</name>
        <dbReference type="ChEBI" id="CHEBI:58289"/>
    </ligand>
</feature>
<dbReference type="InterPro" id="IPR029017">
    <property type="entry name" value="Enolase-like_N"/>
</dbReference>
<dbReference type="CDD" id="cd03313">
    <property type="entry name" value="enolase"/>
    <property type="match status" value="1"/>
</dbReference>
<accession>A0A8J3KUJ7</accession>
<dbReference type="SMART" id="SM01193">
    <property type="entry name" value="Enolase_N"/>
    <property type="match status" value="1"/>
</dbReference>
<dbReference type="SUPFAM" id="SSF52833">
    <property type="entry name" value="Thioredoxin-like"/>
    <property type="match status" value="1"/>
</dbReference>
<keyword evidence="6 10" id="KW-0479">Metal-binding</keyword>
<sequence>MRVGELAHRTGTTVRALRYYEAAGLVVPRRLGNGYREYDPISVRLVEQIRTLTALGFSVEETRPFVESLGDGDAAHPAALSTYRRAIAGLEQRIERLTGQRDALLSLVDAAGHGVPRLTGRVASTGDDPSGLVGAPLPELTFRATGGTAVGPAAFGGRRVVLFVYTLTSRPGVAMPDGWDDIPGARGCTVQACGFRDVHADLLAAGCDQVYGLSAQPTGHQRELAHRLRLPYPLLADPRLSLAAALRLPTFEAAGAGYYRRLTLIVNDGVVEHVFHPVAEPALHAEQVLRWLADHPDPRSHMTAIDTVHAREILDSRGNPTVEVDVLLDDGSLGRAAVPSGASTGIAEAVELRDGDTGRYHGKGVRRAVDAVLGEIADAVAGLDGRDQAAVDRTLIELDGTANKSRLGANATLGVSLAVVRAAAASAGQPLYRYLGGPDAVTLPLPLMNIVNGGAHADNPLDFQEFMIAPVGAATFAEAVRMGSEVFHTLRATLQAAGHHTSVGDEGGFAPLLHTAEEALAFVSAAISDSGYTPGVDVAIALDPAASEFFRDGAYHYRGENRVRTVAEHVDHLAELVERFPIVSIEDGVAQDDAEGWKLLTDRLGGRCQLVGDDVFCTNVELLRDGISRGVANSVLVKVNQVGTLTEMLATVAAARQAGYSVVMSHRSGETEDTTIADLAVATGCGQIKTGSLSRSDRTAKYNQLLRIEEELGERAVYAGARSLTRNRPA</sequence>
<keyword evidence="11" id="KW-0175">Coiled coil</keyword>
<dbReference type="Proteomes" id="UP000630887">
    <property type="component" value="Unassembled WGS sequence"/>
</dbReference>
<dbReference type="HAMAP" id="MF_00318">
    <property type="entry name" value="Enolase"/>
    <property type="match status" value="1"/>
</dbReference>
<feature type="active site" description="Proton acceptor" evidence="10">
    <location>
        <position position="638"/>
    </location>
</feature>
<dbReference type="PROSITE" id="PS50937">
    <property type="entry name" value="HTH_MERR_2"/>
    <property type="match status" value="1"/>
</dbReference>
<evidence type="ECO:0000256" key="7">
    <source>
        <dbReference type="ARBA" id="ARBA00022842"/>
    </source>
</evidence>
<reference evidence="13 14" key="1">
    <citation type="submission" date="2021-01" db="EMBL/GenBank/DDBJ databases">
        <title>Whole genome shotgun sequence of Catellatospora coxensis NBRC 107359.</title>
        <authorList>
            <person name="Komaki H."/>
            <person name="Tamura T."/>
        </authorList>
    </citation>
    <scope>NUCLEOTIDE SEQUENCE [LARGE SCALE GENOMIC DNA]</scope>
    <source>
        <strain evidence="13 14">NBRC 107359</strain>
    </source>
</reference>